<evidence type="ECO:0000313" key="2">
    <source>
        <dbReference type="Proteomes" id="UP001458880"/>
    </source>
</evidence>
<dbReference type="AlphaFoldDB" id="A0AAW1MBY6"/>
<evidence type="ECO:0000313" key="1">
    <source>
        <dbReference type="EMBL" id="KAK9743748.1"/>
    </source>
</evidence>
<comment type="caution">
    <text evidence="1">The sequence shown here is derived from an EMBL/GenBank/DDBJ whole genome shotgun (WGS) entry which is preliminary data.</text>
</comment>
<dbReference type="Proteomes" id="UP001458880">
    <property type="component" value="Unassembled WGS sequence"/>
</dbReference>
<reference evidence="1 2" key="1">
    <citation type="journal article" date="2024" name="BMC Genomics">
        <title>De novo assembly and annotation of Popillia japonica's genome with initial clues to its potential as an invasive pest.</title>
        <authorList>
            <person name="Cucini C."/>
            <person name="Boschi S."/>
            <person name="Funari R."/>
            <person name="Cardaioli E."/>
            <person name="Iannotti N."/>
            <person name="Marturano G."/>
            <person name="Paoli F."/>
            <person name="Bruttini M."/>
            <person name="Carapelli A."/>
            <person name="Frati F."/>
            <person name="Nardi F."/>
        </authorList>
    </citation>
    <scope>NUCLEOTIDE SEQUENCE [LARGE SCALE GENOMIC DNA]</scope>
    <source>
        <strain evidence="1">DMR45628</strain>
    </source>
</reference>
<sequence>MEDNFKGKKIRKFYKEVTNEGRGYQRESVFITETDGREIGDLEEKKYKWKCYLEEILDDRGNNANMEMDENTIKQ</sequence>
<dbReference type="EMBL" id="JASPKY010000066">
    <property type="protein sequence ID" value="KAK9743748.1"/>
    <property type="molecule type" value="Genomic_DNA"/>
</dbReference>
<gene>
    <name evidence="1" type="ORF">QE152_g8307</name>
</gene>
<organism evidence="1 2">
    <name type="scientific">Popillia japonica</name>
    <name type="common">Japanese beetle</name>
    <dbReference type="NCBI Taxonomy" id="7064"/>
    <lineage>
        <taxon>Eukaryota</taxon>
        <taxon>Metazoa</taxon>
        <taxon>Ecdysozoa</taxon>
        <taxon>Arthropoda</taxon>
        <taxon>Hexapoda</taxon>
        <taxon>Insecta</taxon>
        <taxon>Pterygota</taxon>
        <taxon>Neoptera</taxon>
        <taxon>Endopterygota</taxon>
        <taxon>Coleoptera</taxon>
        <taxon>Polyphaga</taxon>
        <taxon>Scarabaeiformia</taxon>
        <taxon>Scarabaeidae</taxon>
        <taxon>Rutelinae</taxon>
        <taxon>Popillia</taxon>
    </lineage>
</organism>
<keyword evidence="2" id="KW-1185">Reference proteome</keyword>
<protein>
    <submittedName>
        <fullName evidence="1">Uncharacterized protein</fullName>
    </submittedName>
</protein>
<proteinExistence type="predicted"/>
<name>A0AAW1MBY6_POPJA</name>
<accession>A0AAW1MBY6</accession>